<gene>
    <name evidence="1" type="ORF">JHL16_02525</name>
</gene>
<name>A0ACC5QXT7_9HYPH</name>
<keyword evidence="1" id="KW-0067">ATP-binding</keyword>
<reference evidence="1" key="1">
    <citation type="submission" date="2021-01" db="EMBL/GenBank/DDBJ databases">
        <authorList>
            <person name="Sun Q."/>
        </authorList>
    </citation>
    <scope>NUCLEOTIDE SEQUENCE</scope>
    <source>
        <strain evidence="1">YIM B02566</strain>
    </source>
</reference>
<proteinExistence type="predicted"/>
<keyword evidence="2" id="KW-1185">Reference proteome</keyword>
<dbReference type="Proteomes" id="UP000616151">
    <property type="component" value="Unassembled WGS sequence"/>
</dbReference>
<sequence>MTTDNVGSAWPQAQEGSFLRLGIKAPGEASGRIGLALVALGLVVLFSLLNASFFSLDNFVVIGVNSTSILIAVLGTSALLIAGYVDLSIGSMVALIGIITAKVAVLTGSAVLAVGVGLGLGLLLGLLNGFLVRRLSISPLIVTLAMLALYGGFAFVVSSTAVYGFPPGLLELGRGKIFGIQFTVIIALCVFIIGAFILTSTVTGLRIYAIGGDPRAAELCGIPVGKTVVGLYAANGLLIGLVAVLIAGRLGSITPTIGVRFELDVLTAAILGGVAFSGGAGRPLGIAIGVATIGILNAGLIFVGLQSWWQSIAVGFMLLLALTADQLAIGMRRKRARAATASFSVADPGAALMPAATARTPHEDVPVFAIAGARKSFGAVTALEEAGFTVNKGEIVCLLGDNGAGKSTVVKIISGALQPDAGTMTLEDQPVAFRSPQDARAAGLETVYQDLALCPNLSVSHNMILGREATRRWLGFLPVRDDRKAAEQCRERLAALGVKLRDEDVLVRSLSGGQRQSIAIARSLGEHVKLICLDEPTAALGVKQTAQVMNLIRSIAAQGTGVILVTHDLATVRALADRIVVLSLGRVAYDGPVKQLSADQLWSLMARGRLE</sequence>
<evidence type="ECO:0000313" key="2">
    <source>
        <dbReference type="Proteomes" id="UP000616151"/>
    </source>
</evidence>
<protein>
    <submittedName>
        <fullName evidence="1">ATP-binding cassette domain-containing protein</fullName>
    </submittedName>
</protein>
<dbReference type="EMBL" id="JAENHL010000004">
    <property type="protein sequence ID" value="MBK1865212.1"/>
    <property type="molecule type" value="Genomic_DNA"/>
</dbReference>
<evidence type="ECO:0000313" key="1">
    <source>
        <dbReference type="EMBL" id="MBK1865212.1"/>
    </source>
</evidence>
<keyword evidence="1" id="KW-0547">Nucleotide-binding</keyword>
<comment type="caution">
    <text evidence="1">The sequence shown here is derived from an EMBL/GenBank/DDBJ whole genome shotgun (WGS) entry which is preliminary data.</text>
</comment>
<accession>A0ACC5QXT7</accession>
<organism evidence="1 2">
    <name type="scientific">Taklimakanibacter albus</name>
    <dbReference type="NCBI Taxonomy" id="2800327"/>
    <lineage>
        <taxon>Bacteria</taxon>
        <taxon>Pseudomonadati</taxon>
        <taxon>Pseudomonadota</taxon>
        <taxon>Alphaproteobacteria</taxon>
        <taxon>Hyphomicrobiales</taxon>
        <taxon>Aestuariivirgaceae</taxon>
        <taxon>Taklimakanibacter</taxon>
    </lineage>
</organism>